<dbReference type="EMBL" id="LZSO01000037">
    <property type="protein sequence ID" value="OBB25365.1"/>
    <property type="molecule type" value="Genomic_DNA"/>
</dbReference>
<dbReference type="Gene3D" id="3.40.50.12500">
    <property type="match status" value="1"/>
</dbReference>
<dbReference type="PANTHER" id="PTHR28047">
    <property type="entry name" value="PROTEIN DCG1"/>
    <property type="match status" value="1"/>
</dbReference>
<dbReference type="PANTHER" id="PTHR28047:SF5">
    <property type="entry name" value="PROTEIN DCG1"/>
    <property type="match status" value="1"/>
</dbReference>
<reference evidence="3" key="1">
    <citation type="submission" date="2016-06" db="EMBL/GenBank/DDBJ databases">
        <authorList>
            <person name="Sutton G."/>
            <person name="Brinkac L."/>
            <person name="Sanka R."/>
            <person name="Adams M."/>
            <person name="Lau E."/>
            <person name="Mehaffy C."/>
            <person name="Tameris M."/>
            <person name="Hatherill M."/>
            <person name="Hanekom W."/>
            <person name="Mahomed H."/>
            <person name="Mcshane H."/>
        </authorList>
    </citation>
    <scope>NUCLEOTIDE SEQUENCE [LARGE SCALE GENOMIC DNA]</scope>
    <source>
        <strain evidence="3">852002-51209_SCH5440388</strain>
    </source>
</reference>
<dbReference type="InterPro" id="IPR015942">
    <property type="entry name" value="Asp/Glu/hydantoin_racemase"/>
</dbReference>
<dbReference type="InterPro" id="IPR052186">
    <property type="entry name" value="Hydantoin_racemase-like"/>
</dbReference>
<comment type="similarity">
    <text evidence="1">Belongs to the HyuE racemase family.</text>
</comment>
<dbReference type="AlphaFoldDB" id="A0A1A0QT40"/>
<dbReference type="InterPro" id="IPR053714">
    <property type="entry name" value="Iso_Racemase_Enz_sf"/>
</dbReference>
<dbReference type="Pfam" id="PF01177">
    <property type="entry name" value="Asp_Glu_race"/>
    <property type="match status" value="1"/>
</dbReference>
<organism evidence="2 3">
    <name type="scientific">Mycolicibacterium peregrinum</name>
    <name type="common">Mycobacterium peregrinum</name>
    <dbReference type="NCBI Taxonomy" id="43304"/>
    <lineage>
        <taxon>Bacteria</taxon>
        <taxon>Bacillati</taxon>
        <taxon>Actinomycetota</taxon>
        <taxon>Actinomycetes</taxon>
        <taxon>Mycobacteriales</taxon>
        <taxon>Mycobacteriaceae</taxon>
        <taxon>Mycolicibacterium</taxon>
    </lineage>
</organism>
<comment type="caution">
    <text evidence="2">The sequence shown here is derived from an EMBL/GenBank/DDBJ whole genome shotgun (WGS) entry which is preliminary data.</text>
</comment>
<evidence type="ECO:0000256" key="1">
    <source>
        <dbReference type="ARBA" id="ARBA00038414"/>
    </source>
</evidence>
<evidence type="ECO:0000313" key="2">
    <source>
        <dbReference type="EMBL" id="OBB25365.1"/>
    </source>
</evidence>
<evidence type="ECO:0000313" key="3">
    <source>
        <dbReference type="Proteomes" id="UP000093902"/>
    </source>
</evidence>
<name>A0A1A0QT40_MYCPR</name>
<sequence>MLVRRFRRSMDTVRLSSGTTDVVGVTAASGPSMITTPQALSAAAGHVRDAVCTVAPGIRPDAVIVCGFGDPGVQQLRDCLTVPVIGIGEASLRYASRGGTRFGIVTTTGDLVEALTQMVHSIGLTHLFTGVQLTPTEPLQLAGLPDLSNRELAAAVQQALGDGAEKVIIGGGPLSSAADYLEQLYPGVIVDPVYAAAWWAAQLTTPHSLHRYGTRDTDERR</sequence>
<evidence type="ECO:0008006" key="4">
    <source>
        <dbReference type="Google" id="ProtNLM"/>
    </source>
</evidence>
<dbReference type="Proteomes" id="UP000093902">
    <property type="component" value="Unassembled WGS sequence"/>
</dbReference>
<protein>
    <recommendedName>
        <fullName evidence="4">Hydantoin racemase</fullName>
    </recommendedName>
</protein>
<proteinExistence type="inferred from homology"/>
<gene>
    <name evidence="2" type="ORF">A5792_28455</name>
</gene>
<dbReference type="GO" id="GO:0047661">
    <property type="term" value="F:amino-acid racemase activity"/>
    <property type="evidence" value="ECO:0007669"/>
    <property type="project" value="InterPro"/>
</dbReference>
<accession>A0A1A0QT40</accession>